<evidence type="ECO:0000313" key="3">
    <source>
        <dbReference type="Ensembl" id="ENSHHUP00000045312.1"/>
    </source>
</evidence>
<dbReference type="InterPro" id="IPR001611">
    <property type="entry name" value="Leu-rich_rpt"/>
</dbReference>
<dbReference type="SMART" id="SM00368">
    <property type="entry name" value="LRR_RI"/>
    <property type="match status" value="2"/>
</dbReference>
<dbReference type="PANTHER" id="PTHR24106">
    <property type="entry name" value="NACHT, LRR AND CARD DOMAINS-CONTAINING"/>
    <property type="match status" value="1"/>
</dbReference>
<evidence type="ECO:0008006" key="5">
    <source>
        <dbReference type="Google" id="ProtNLM"/>
    </source>
</evidence>
<evidence type="ECO:0000256" key="1">
    <source>
        <dbReference type="ARBA" id="ARBA00022614"/>
    </source>
</evidence>
<dbReference type="Ensembl" id="ENSHHUT00000046992.1">
    <property type="protein sequence ID" value="ENSHHUP00000045312.1"/>
    <property type="gene ID" value="ENSHHUG00000027673.1"/>
</dbReference>
<sequence length="142" mass="15901">MALPNSFRDKDTSTKQRLNMCRLTSYCCEALVSALSSNSQHLRELELSDNDLLDSGVKLLSAGLANVHCKPEILRLSFCGVKEEGCASLASHMRELDLSFNCPGDSRERLLSVRLKNPYFKLNMDCGECRADKPGPKRYAER</sequence>
<dbReference type="InterPro" id="IPR032675">
    <property type="entry name" value="LRR_dom_sf"/>
</dbReference>
<evidence type="ECO:0000313" key="4">
    <source>
        <dbReference type="Proteomes" id="UP000314982"/>
    </source>
</evidence>
<keyword evidence="2" id="KW-0677">Repeat</keyword>
<name>A0A4W5N3S5_9TELE</name>
<protein>
    <recommendedName>
        <fullName evidence="5">SPRY-associated domain-containing protein</fullName>
    </recommendedName>
</protein>
<dbReference type="GeneTree" id="ENSGT01070000253760"/>
<proteinExistence type="predicted"/>
<dbReference type="Proteomes" id="UP000314982">
    <property type="component" value="Unassembled WGS sequence"/>
</dbReference>
<dbReference type="Gene3D" id="3.80.10.10">
    <property type="entry name" value="Ribonuclease Inhibitor"/>
    <property type="match status" value="1"/>
</dbReference>
<keyword evidence="4" id="KW-1185">Reference proteome</keyword>
<reference evidence="3" key="3">
    <citation type="submission" date="2025-09" db="UniProtKB">
        <authorList>
            <consortium name="Ensembl"/>
        </authorList>
    </citation>
    <scope>IDENTIFICATION</scope>
</reference>
<reference evidence="3" key="2">
    <citation type="submission" date="2025-08" db="UniProtKB">
        <authorList>
            <consortium name="Ensembl"/>
        </authorList>
    </citation>
    <scope>IDENTIFICATION</scope>
</reference>
<dbReference type="InterPro" id="IPR051261">
    <property type="entry name" value="NLR"/>
</dbReference>
<keyword evidence="1" id="KW-0433">Leucine-rich repeat</keyword>
<dbReference type="Pfam" id="PF13516">
    <property type="entry name" value="LRR_6"/>
    <property type="match status" value="2"/>
</dbReference>
<dbReference type="STRING" id="62062.ENSHHUP00000045312"/>
<organism evidence="3 4">
    <name type="scientific">Hucho hucho</name>
    <name type="common">huchen</name>
    <dbReference type="NCBI Taxonomy" id="62062"/>
    <lineage>
        <taxon>Eukaryota</taxon>
        <taxon>Metazoa</taxon>
        <taxon>Chordata</taxon>
        <taxon>Craniata</taxon>
        <taxon>Vertebrata</taxon>
        <taxon>Euteleostomi</taxon>
        <taxon>Actinopterygii</taxon>
        <taxon>Neopterygii</taxon>
        <taxon>Teleostei</taxon>
        <taxon>Protacanthopterygii</taxon>
        <taxon>Salmoniformes</taxon>
        <taxon>Salmonidae</taxon>
        <taxon>Salmoninae</taxon>
        <taxon>Hucho</taxon>
    </lineage>
</organism>
<reference evidence="4" key="1">
    <citation type="submission" date="2018-06" db="EMBL/GenBank/DDBJ databases">
        <title>Genome assembly of Danube salmon.</title>
        <authorList>
            <person name="Macqueen D.J."/>
            <person name="Gundappa M.K."/>
        </authorList>
    </citation>
    <scope>NUCLEOTIDE SEQUENCE [LARGE SCALE GENOMIC DNA]</scope>
</reference>
<dbReference type="AlphaFoldDB" id="A0A4W5N3S5"/>
<dbReference type="SUPFAM" id="SSF52047">
    <property type="entry name" value="RNI-like"/>
    <property type="match status" value="1"/>
</dbReference>
<accession>A0A4W5N3S5</accession>
<evidence type="ECO:0000256" key="2">
    <source>
        <dbReference type="ARBA" id="ARBA00022737"/>
    </source>
</evidence>